<dbReference type="PROSITE" id="PS50192">
    <property type="entry name" value="T_SNARE"/>
    <property type="match status" value="1"/>
</dbReference>
<dbReference type="InterPro" id="IPR004090">
    <property type="entry name" value="Chemotax_Me-accpt_rcpt"/>
</dbReference>
<dbReference type="GO" id="GO:0006935">
    <property type="term" value="P:chemotaxis"/>
    <property type="evidence" value="ECO:0007669"/>
    <property type="project" value="UniProtKB-KW"/>
</dbReference>
<dbReference type="EMBL" id="NKHF01000035">
    <property type="protein sequence ID" value="PCK32314.1"/>
    <property type="molecule type" value="Genomic_DNA"/>
</dbReference>
<dbReference type="FunFam" id="3.30.450.20:FF:000048">
    <property type="entry name" value="Methyl-accepting chemotaxis protein"/>
    <property type="match status" value="1"/>
</dbReference>
<comment type="similarity">
    <text evidence="10">Belongs to the methyl-accepting chemotaxis (MCP) protein family.</text>
</comment>
<feature type="domain" description="HAMP" evidence="15">
    <location>
        <begin position="300"/>
        <end position="354"/>
    </location>
</feature>
<dbReference type="Pfam" id="PF00015">
    <property type="entry name" value="MCPsignal"/>
    <property type="match status" value="1"/>
</dbReference>
<evidence type="ECO:0000256" key="12">
    <source>
        <dbReference type="SAM" id="Phobius"/>
    </source>
</evidence>
<dbReference type="SUPFAM" id="SSF103190">
    <property type="entry name" value="Sensory domain-like"/>
    <property type="match status" value="1"/>
</dbReference>
<keyword evidence="8 12" id="KW-0472">Membrane</keyword>
<evidence type="ECO:0000256" key="5">
    <source>
        <dbReference type="ARBA" id="ARBA00022519"/>
    </source>
</evidence>
<dbReference type="GO" id="GO:0043200">
    <property type="term" value="P:response to amino acid"/>
    <property type="evidence" value="ECO:0007669"/>
    <property type="project" value="UniProtKB-ARBA"/>
</dbReference>
<dbReference type="CDD" id="cd12913">
    <property type="entry name" value="PDC1_MCP_like"/>
    <property type="match status" value="1"/>
</dbReference>
<evidence type="ECO:0000313" key="16">
    <source>
        <dbReference type="EMBL" id="PCK32314.1"/>
    </source>
</evidence>
<organism evidence="16 17">
    <name type="scientific">Pseudoalteromonas piscicida</name>
    <dbReference type="NCBI Taxonomy" id="43662"/>
    <lineage>
        <taxon>Bacteria</taxon>
        <taxon>Pseudomonadati</taxon>
        <taxon>Pseudomonadota</taxon>
        <taxon>Gammaproteobacteria</taxon>
        <taxon>Alteromonadales</taxon>
        <taxon>Pseudoalteromonadaceae</taxon>
        <taxon>Pseudoalteromonas</taxon>
    </lineage>
</organism>
<gene>
    <name evidence="16" type="ORF">CEX98_07585</name>
</gene>
<feature type="domain" description="Methyl-accepting transducer" evidence="13">
    <location>
        <begin position="359"/>
        <end position="595"/>
    </location>
</feature>
<dbReference type="InterPro" id="IPR000727">
    <property type="entry name" value="T_SNARE_dom"/>
</dbReference>
<dbReference type="SMART" id="SM00304">
    <property type="entry name" value="HAMP"/>
    <property type="match status" value="1"/>
</dbReference>
<dbReference type="CDD" id="cd12912">
    <property type="entry name" value="PDC2_MCP_like"/>
    <property type="match status" value="1"/>
</dbReference>
<dbReference type="Pfam" id="PF00672">
    <property type="entry name" value="HAMP"/>
    <property type="match status" value="1"/>
</dbReference>
<keyword evidence="4" id="KW-0145">Chemotaxis</keyword>
<keyword evidence="7 12" id="KW-1133">Transmembrane helix</keyword>
<dbReference type="InterPro" id="IPR003660">
    <property type="entry name" value="HAMP_dom"/>
</dbReference>
<keyword evidence="2" id="KW-1003">Cell membrane</keyword>
<evidence type="ECO:0000256" key="8">
    <source>
        <dbReference type="ARBA" id="ARBA00023136"/>
    </source>
</evidence>
<dbReference type="CDD" id="cd06225">
    <property type="entry name" value="HAMP"/>
    <property type="match status" value="1"/>
</dbReference>
<dbReference type="PANTHER" id="PTHR32089">
    <property type="entry name" value="METHYL-ACCEPTING CHEMOTAXIS PROTEIN MCPB"/>
    <property type="match status" value="1"/>
</dbReference>
<evidence type="ECO:0000256" key="1">
    <source>
        <dbReference type="ARBA" id="ARBA00004429"/>
    </source>
</evidence>
<evidence type="ECO:0000313" key="17">
    <source>
        <dbReference type="Proteomes" id="UP000228621"/>
    </source>
</evidence>
<feature type="domain" description="T-SNARE coiled-coil homology" evidence="14">
    <location>
        <begin position="546"/>
        <end position="608"/>
    </location>
</feature>
<dbReference type="PRINTS" id="PR00260">
    <property type="entry name" value="CHEMTRNSDUCR"/>
</dbReference>
<dbReference type="CDD" id="cd11386">
    <property type="entry name" value="MCP_signal"/>
    <property type="match status" value="1"/>
</dbReference>
<dbReference type="Pfam" id="PF02743">
    <property type="entry name" value="dCache_1"/>
    <property type="match status" value="1"/>
</dbReference>
<evidence type="ECO:0000259" key="13">
    <source>
        <dbReference type="PROSITE" id="PS50111"/>
    </source>
</evidence>
<accession>A0A2A5JS70</accession>
<keyword evidence="5" id="KW-0997">Cell inner membrane</keyword>
<dbReference type="SMART" id="SM00283">
    <property type="entry name" value="MA"/>
    <property type="match status" value="1"/>
</dbReference>
<keyword evidence="9 11" id="KW-0807">Transducer</keyword>
<dbReference type="PANTHER" id="PTHR32089:SF117">
    <property type="entry name" value="METHYL ACCEPTING SENSORY TRANSDUCER WITH CACHE_1 SMALL MOLECULE BINDING DOMAIN"/>
    <property type="match status" value="1"/>
</dbReference>
<dbReference type="InterPro" id="IPR033479">
    <property type="entry name" value="dCache_1"/>
</dbReference>
<evidence type="ECO:0000259" key="14">
    <source>
        <dbReference type="PROSITE" id="PS50192"/>
    </source>
</evidence>
<evidence type="ECO:0000256" key="3">
    <source>
        <dbReference type="ARBA" id="ARBA00022481"/>
    </source>
</evidence>
<evidence type="ECO:0000256" key="2">
    <source>
        <dbReference type="ARBA" id="ARBA00022475"/>
    </source>
</evidence>
<dbReference type="FunFam" id="1.10.287.950:FF:000001">
    <property type="entry name" value="Methyl-accepting chemotaxis sensory transducer"/>
    <property type="match status" value="1"/>
</dbReference>
<dbReference type="PROSITE" id="PS50885">
    <property type="entry name" value="HAMP"/>
    <property type="match status" value="1"/>
</dbReference>
<evidence type="ECO:0000256" key="4">
    <source>
        <dbReference type="ARBA" id="ARBA00022500"/>
    </source>
</evidence>
<dbReference type="Gene3D" id="3.30.450.20">
    <property type="entry name" value="PAS domain"/>
    <property type="match status" value="2"/>
</dbReference>
<dbReference type="GO" id="GO:0004888">
    <property type="term" value="F:transmembrane signaling receptor activity"/>
    <property type="evidence" value="ECO:0007669"/>
    <property type="project" value="InterPro"/>
</dbReference>
<keyword evidence="6 12" id="KW-0812">Transmembrane</keyword>
<sequence length="631" mass="68555">MYQPHWSAAVKFKHKVVSVSALVLLLALLVLSIIQYFSVQSAIKEQAEQSINEIIQGISNTVTAQMNGATELAALTTNLVASTDNLDAAFPILSQPQLTSSFLLIGYGEERTGKYVASDPNWDPGADWDPRKRPWYTDAKNAKELIITAPYADAVSNEIVVSIGVPVFKQNNFNGAIFYDVSLAKLGEMINSFNLLGAGYAFMVSKDGSTISHPDIKFNGKSSSAFLGDIGISNKLQYVEVKGEDKLVQFKAVDGLDWYLGVMLDESTVFSAISKLQRDATIFTFISVALAIVILSFVINLLLKPLDEINTAMAAIADGNADLTVRLNTEHEPEFAALAKNFNAFTASLQSLIANIQSLGHEVHNDAQQTSHVANQAKLSIQEQLNSIKVLDEATTHMSTTEHQVTQSAHEAAEAIKTTDQVAVQGEKIVAETTETIQALSDQISSAMTVVTELESSSTAIEQILSVINGIAEQTNLLALNAAIEAARAGESGRGFAVVADEVRSLAQRTQEATTEIRGMISQLQSGSESAVTVMKQSQHYVDKTVEKADQTRNALEDMRSAIRHIVELNSRIADMLNEQNDIVNNVNNSSSSIREISESVYSEAKSVDATMQSQVEKITSQEQLLEQFKV</sequence>
<evidence type="ECO:0000259" key="15">
    <source>
        <dbReference type="PROSITE" id="PS50885"/>
    </source>
</evidence>
<dbReference type="GO" id="GO:0007165">
    <property type="term" value="P:signal transduction"/>
    <property type="evidence" value="ECO:0007669"/>
    <property type="project" value="UniProtKB-KW"/>
</dbReference>
<dbReference type="GO" id="GO:0005886">
    <property type="term" value="C:plasma membrane"/>
    <property type="evidence" value="ECO:0007669"/>
    <property type="project" value="UniProtKB-SubCell"/>
</dbReference>
<reference evidence="17" key="1">
    <citation type="journal article" date="2019" name="Genome Announc.">
        <title>Draft Genome Sequence of Pseudoalteromonas piscicida Strain 36Y ROTHPW, an Hypersaline Seawater Isolate from the South Coast of Sonora, Mexico.</title>
        <authorList>
            <person name="Sanchez-Diaz R."/>
            <person name="Molina-Garza Z.J."/>
            <person name="Cruz-Suarez L.E."/>
            <person name="Selvin J."/>
            <person name="Kiran G.S."/>
            <person name="Ibarra-Gamez J.C."/>
            <person name="Gomez-Gil B."/>
            <person name="Galaviz-Silva L."/>
        </authorList>
    </citation>
    <scope>NUCLEOTIDE SEQUENCE [LARGE SCALE GENOMIC DNA]</scope>
    <source>
        <strain evidence="17">36Y_RITHPW</strain>
    </source>
</reference>
<dbReference type="AlphaFoldDB" id="A0A2A5JS70"/>
<feature type="transmembrane region" description="Helical" evidence="12">
    <location>
        <begin position="282"/>
        <end position="303"/>
    </location>
</feature>
<protein>
    <submittedName>
        <fullName evidence="16">Chemotaxis protein</fullName>
    </submittedName>
</protein>
<dbReference type="PROSITE" id="PS50111">
    <property type="entry name" value="CHEMOTAXIS_TRANSDUC_2"/>
    <property type="match status" value="1"/>
</dbReference>
<dbReference type="Gene3D" id="1.10.287.950">
    <property type="entry name" value="Methyl-accepting chemotaxis protein"/>
    <property type="match status" value="1"/>
</dbReference>
<dbReference type="Proteomes" id="UP000228621">
    <property type="component" value="Unassembled WGS sequence"/>
</dbReference>
<evidence type="ECO:0000256" key="7">
    <source>
        <dbReference type="ARBA" id="ARBA00022989"/>
    </source>
</evidence>
<dbReference type="InterPro" id="IPR004089">
    <property type="entry name" value="MCPsignal_dom"/>
</dbReference>
<evidence type="ECO:0000256" key="9">
    <source>
        <dbReference type="ARBA" id="ARBA00023224"/>
    </source>
</evidence>
<dbReference type="InterPro" id="IPR029151">
    <property type="entry name" value="Sensor-like_sf"/>
</dbReference>
<dbReference type="GO" id="GO:0016597">
    <property type="term" value="F:amino acid binding"/>
    <property type="evidence" value="ECO:0007669"/>
    <property type="project" value="UniProtKB-ARBA"/>
</dbReference>
<evidence type="ECO:0000256" key="10">
    <source>
        <dbReference type="ARBA" id="ARBA00029447"/>
    </source>
</evidence>
<evidence type="ECO:0000256" key="6">
    <source>
        <dbReference type="ARBA" id="ARBA00022692"/>
    </source>
</evidence>
<comment type="subcellular location">
    <subcellularLocation>
        <location evidence="1">Cell inner membrane</location>
        <topology evidence="1">Multi-pass membrane protein</topology>
    </subcellularLocation>
</comment>
<name>A0A2A5JS70_PSEO7</name>
<evidence type="ECO:0000256" key="11">
    <source>
        <dbReference type="PROSITE-ProRule" id="PRU00284"/>
    </source>
</evidence>
<dbReference type="OrthoDB" id="2489132at2"/>
<keyword evidence="3" id="KW-0488">Methylation</keyword>
<comment type="caution">
    <text evidence="16">The sequence shown here is derived from an EMBL/GenBank/DDBJ whole genome shotgun (WGS) entry which is preliminary data.</text>
</comment>
<keyword evidence="17" id="KW-1185">Reference proteome</keyword>
<dbReference type="SUPFAM" id="SSF58104">
    <property type="entry name" value="Methyl-accepting chemotaxis protein (MCP) signaling domain"/>
    <property type="match status" value="1"/>
</dbReference>
<proteinExistence type="inferred from homology"/>